<accession>A0A556PT69</accession>
<name>A0A556PT69_9BACI</name>
<evidence type="ECO:0000259" key="2">
    <source>
        <dbReference type="Pfam" id="PF12945"/>
    </source>
</evidence>
<dbReference type="InterPro" id="IPR009875">
    <property type="entry name" value="PilZ_domain"/>
</dbReference>
<dbReference type="RefSeq" id="WP_144087336.1">
    <property type="nucleotide sequence ID" value="NZ_VMHE01000001.1"/>
</dbReference>
<evidence type="ECO:0000259" key="1">
    <source>
        <dbReference type="Pfam" id="PF07238"/>
    </source>
</evidence>
<dbReference type="Gene3D" id="2.40.10.220">
    <property type="entry name" value="predicted glycosyltransferase like domains"/>
    <property type="match status" value="1"/>
</dbReference>
<evidence type="ECO:0008006" key="5">
    <source>
        <dbReference type="Google" id="ProtNLM"/>
    </source>
</evidence>
<organism evidence="3 4">
    <name type="scientific">Allobacillus salarius</name>
    <dbReference type="NCBI Taxonomy" id="1955272"/>
    <lineage>
        <taxon>Bacteria</taxon>
        <taxon>Bacillati</taxon>
        <taxon>Bacillota</taxon>
        <taxon>Bacilli</taxon>
        <taxon>Bacillales</taxon>
        <taxon>Bacillaceae</taxon>
        <taxon>Allobacillus</taxon>
    </lineage>
</organism>
<evidence type="ECO:0000313" key="4">
    <source>
        <dbReference type="Proteomes" id="UP000316425"/>
    </source>
</evidence>
<evidence type="ECO:0000313" key="3">
    <source>
        <dbReference type="EMBL" id="TSJ67577.1"/>
    </source>
</evidence>
<proteinExistence type="predicted"/>
<comment type="caution">
    <text evidence="3">The sequence shown here is derived from an EMBL/GenBank/DDBJ whole genome shotgun (WGS) entry which is preliminary data.</text>
</comment>
<dbReference type="SUPFAM" id="SSF141371">
    <property type="entry name" value="PilZ domain-like"/>
    <property type="match status" value="1"/>
</dbReference>
<feature type="domain" description="Type III secretion system flagellar brake protein YcgR PilZN" evidence="2">
    <location>
        <begin position="4"/>
        <end position="90"/>
    </location>
</feature>
<dbReference type="InterPro" id="IPR009926">
    <property type="entry name" value="T3SS_YcgR_PilZN"/>
</dbReference>
<dbReference type="Pfam" id="PF12945">
    <property type="entry name" value="PilZNR"/>
    <property type="match status" value="1"/>
</dbReference>
<dbReference type="GO" id="GO:0035438">
    <property type="term" value="F:cyclic-di-GMP binding"/>
    <property type="evidence" value="ECO:0007669"/>
    <property type="project" value="InterPro"/>
</dbReference>
<dbReference type="AlphaFoldDB" id="A0A556PT69"/>
<feature type="domain" description="PilZ" evidence="1">
    <location>
        <begin position="99"/>
        <end position="209"/>
    </location>
</feature>
<dbReference type="Proteomes" id="UP000316425">
    <property type="component" value="Unassembled WGS sequence"/>
</dbReference>
<dbReference type="OrthoDB" id="1951449at2"/>
<sequence>MFTIGMRVTLEMDQSGNKEQHTSKIMEFDRNYLYLTYPSHQRKGTTTYVADGQLTDISVVGSNNVVYKFSSEILGRKKIKKIPVLYIRIPHSTEIKKIQRRQYVRVENVLDVAVYSLEEEKAPLITRSVDISGGGLAVVTDSQDRFKPDETVRLMIVLPFSSDKYEYIESPGKVVRNFLDQQHAEPRMSINFTDIQPNNREKIIKFIFEKQLEERRKLSNNQNSRRKRI</sequence>
<gene>
    <name evidence="3" type="ORF">FPQ13_00475</name>
</gene>
<reference evidence="3 4" key="1">
    <citation type="submission" date="2019-07" db="EMBL/GenBank/DDBJ databases">
        <title>Allobacillus sp. nov. SKP isolated from shrimp paste of Euphausiacea.</title>
        <authorList>
            <person name="Kanchanasin P."/>
            <person name="Tanasupawat S."/>
            <person name="Shi W."/>
            <person name="Wu L."/>
            <person name="Ma J."/>
        </authorList>
    </citation>
    <scope>NUCLEOTIDE SEQUENCE [LARGE SCALE GENOMIC DNA]</scope>
    <source>
        <strain evidence="3 4">SKP4-8</strain>
    </source>
</reference>
<dbReference type="EMBL" id="VMHE01000001">
    <property type="protein sequence ID" value="TSJ67577.1"/>
    <property type="molecule type" value="Genomic_DNA"/>
</dbReference>
<dbReference type="Pfam" id="PF07238">
    <property type="entry name" value="PilZ"/>
    <property type="match status" value="1"/>
</dbReference>
<protein>
    <recommendedName>
        <fullName evidence="5">Pilus assembly protein PilZ</fullName>
    </recommendedName>
</protein>
<keyword evidence="4" id="KW-1185">Reference proteome</keyword>